<evidence type="ECO:0000313" key="2">
    <source>
        <dbReference type="EMBL" id="GBM35587.1"/>
    </source>
</evidence>
<comment type="caution">
    <text evidence="2">The sequence shown here is derived from an EMBL/GenBank/DDBJ whole genome shotgun (WGS) entry which is preliminary data.</text>
</comment>
<feature type="domain" description="DNA helicase Pif1-like 2B" evidence="1">
    <location>
        <begin position="12"/>
        <end position="57"/>
    </location>
</feature>
<name>A0A4Y2F4A6_ARAVE</name>
<gene>
    <name evidence="2" type="ORF">AVEN_121038_1</name>
</gene>
<proteinExistence type="predicted"/>
<accession>A0A4Y2F4A6</accession>
<dbReference type="PANTHER" id="PTHR10492">
    <property type="match status" value="1"/>
</dbReference>
<dbReference type="EMBL" id="BGPR01000788">
    <property type="protein sequence ID" value="GBM35587.1"/>
    <property type="molecule type" value="Genomic_DNA"/>
</dbReference>
<dbReference type="OrthoDB" id="6428367at2759"/>
<reference evidence="2 3" key="1">
    <citation type="journal article" date="2019" name="Sci. Rep.">
        <title>Orb-weaving spider Araneus ventricosus genome elucidates the spidroin gene catalogue.</title>
        <authorList>
            <person name="Kono N."/>
            <person name="Nakamura H."/>
            <person name="Ohtoshi R."/>
            <person name="Moran D.A.P."/>
            <person name="Shinohara A."/>
            <person name="Yoshida Y."/>
            <person name="Fujiwara M."/>
            <person name="Mori M."/>
            <person name="Tomita M."/>
            <person name="Arakawa K."/>
        </authorList>
    </citation>
    <scope>NUCLEOTIDE SEQUENCE [LARGE SCALE GENOMIC DNA]</scope>
</reference>
<organism evidence="2 3">
    <name type="scientific">Araneus ventricosus</name>
    <name type="common">Orbweaver spider</name>
    <name type="synonym">Epeira ventricosa</name>
    <dbReference type="NCBI Taxonomy" id="182803"/>
    <lineage>
        <taxon>Eukaryota</taxon>
        <taxon>Metazoa</taxon>
        <taxon>Ecdysozoa</taxon>
        <taxon>Arthropoda</taxon>
        <taxon>Chelicerata</taxon>
        <taxon>Arachnida</taxon>
        <taxon>Araneae</taxon>
        <taxon>Araneomorphae</taxon>
        <taxon>Entelegynae</taxon>
        <taxon>Araneoidea</taxon>
        <taxon>Araneidae</taxon>
        <taxon>Araneus</taxon>
    </lineage>
</organism>
<dbReference type="SUPFAM" id="SSF52540">
    <property type="entry name" value="P-loop containing nucleoside triphosphate hydrolases"/>
    <property type="match status" value="1"/>
</dbReference>
<dbReference type="Proteomes" id="UP000499080">
    <property type="component" value="Unassembled WGS sequence"/>
</dbReference>
<evidence type="ECO:0000259" key="1">
    <source>
        <dbReference type="Pfam" id="PF21530"/>
    </source>
</evidence>
<dbReference type="Pfam" id="PF21530">
    <property type="entry name" value="Pif1_2B_dom"/>
    <property type="match status" value="1"/>
</dbReference>
<dbReference type="PANTHER" id="PTHR10492:SF57">
    <property type="entry name" value="ATP-DEPENDENT DNA HELICASE"/>
    <property type="match status" value="1"/>
</dbReference>
<sequence>MDKEQAVYYPTEFLNFLNPPGMPPHMFNLKLDSSIMLLRNLDPPKLFNGTRLRVSNLMDNVIQATILTDNNKGESVFIPRIPLIPTDMPFEFKRLQFPVRIAFEITINKAQDQSLKVTGINLETPCFSHGQLYVAISTVGTPRNICIYAPNGKTKHVVYPKDLEYLCKALIRF</sequence>
<evidence type="ECO:0000313" key="3">
    <source>
        <dbReference type="Proteomes" id="UP000499080"/>
    </source>
</evidence>
<dbReference type="AlphaFoldDB" id="A0A4Y2F4A6"/>
<dbReference type="InterPro" id="IPR049163">
    <property type="entry name" value="Pif1-like_2B_dom"/>
</dbReference>
<dbReference type="InterPro" id="IPR027417">
    <property type="entry name" value="P-loop_NTPase"/>
</dbReference>
<protein>
    <recommendedName>
        <fullName evidence="1">DNA helicase Pif1-like 2B domain-containing protein</fullName>
    </recommendedName>
</protein>
<keyword evidence="3" id="KW-1185">Reference proteome</keyword>